<comment type="similarity">
    <text evidence="2">Belongs to the UPF0718 family.</text>
</comment>
<evidence type="ECO:0000256" key="6">
    <source>
        <dbReference type="ARBA" id="ARBA00023136"/>
    </source>
</evidence>
<evidence type="ECO:0000256" key="7">
    <source>
        <dbReference type="SAM" id="Phobius"/>
    </source>
</evidence>
<gene>
    <name evidence="8" type="ORF">P7H43_10925</name>
</gene>
<keyword evidence="4 7" id="KW-0812">Transmembrane</keyword>
<evidence type="ECO:0000256" key="2">
    <source>
        <dbReference type="ARBA" id="ARBA00006386"/>
    </source>
</evidence>
<keyword evidence="6 7" id="KW-0472">Membrane</keyword>
<feature type="transmembrane region" description="Helical" evidence="7">
    <location>
        <begin position="324"/>
        <end position="342"/>
    </location>
</feature>
<evidence type="ECO:0000256" key="4">
    <source>
        <dbReference type="ARBA" id="ARBA00022692"/>
    </source>
</evidence>
<comment type="subcellular location">
    <subcellularLocation>
        <location evidence="1">Cell membrane</location>
        <topology evidence="1">Multi-pass membrane protein</topology>
    </subcellularLocation>
</comment>
<comment type="caution">
    <text evidence="8">The sequence shown here is derived from an EMBL/GenBank/DDBJ whole genome shotgun (WGS) entry which is preliminary data.</text>
</comment>
<protein>
    <submittedName>
        <fullName evidence="8">Permease</fullName>
    </submittedName>
</protein>
<evidence type="ECO:0000256" key="5">
    <source>
        <dbReference type="ARBA" id="ARBA00022989"/>
    </source>
</evidence>
<dbReference type="Proteomes" id="UP001256711">
    <property type="component" value="Unassembled WGS sequence"/>
</dbReference>
<name>A0AAW8TZ72_9ENTE</name>
<dbReference type="RefSeq" id="WP_161999141.1">
    <property type="nucleotide sequence ID" value="NZ_JARQBJ010000005.1"/>
</dbReference>
<dbReference type="AlphaFoldDB" id="A0AAW8TZ72"/>
<feature type="transmembrane region" description="Helical" evidence="7">
    <location>
        <begin position="121"/>
        <end position="143"/>
    </location>
</feature>
<evidence type="ECO:0000256" key="3">
    <source>
        <dbReference type="ARBA" id="ARBA00022475"/>
    </source>
</evidence>
<feature type="transmembrane region" description="Helical" evidence="7">
    <location>
        <begin position="283"/>
        <end position="304"/>
    </location>
</feature>
<dbReference type="InterPro" id="IPR052923">
    <property type="entry name" value="UPF0718"/>
</dbReference>
<feature type="transmembrane region" description="Helical" evidence="7">
    <location>
        <begin position="12"/>
        <end position="37"/>
    </location>
</feature>
<feature type="transmembrane region" description="Helical" evidence="7">
    <location>
        <begin position="58"/>
        <end position="79"/>
    </location>
</feature>
<dbReference type="PANTHER" id="PTHR34184">
    <property type="entry name" value="UPF0718 PROTEIN YCGR"/>
    <property type="match status" value="1"/>
</dbReference>
<dbReference type="Pfam" id="PF03773">
    <property type="entry name" value="ArsP_1"/>
    <property type="match status" value="1"/>
</dbReference>
<keyword evidence="3" id="KW-1003">Cell membrane</keyword>
<feature type="transmembrane region" description="Helical" evidence="7">
    <location>
        <begin position="91"/>
        <end position="114"/>
    </location>
</feature>
<evidence type="ECO:0000313" key="8">
    <source>
        <dbReference type="EMBL" id="MDT2810989.1"/>
    </source>
</evidence>
<evidence type="ECO:0000313" key="9">
    <source>
        <dbReference type="Proteomes" id="UP001256711"/>
    </source>
</evidence>
<sequence length="343" mass="36822">MFANLPDSILQMSMIFLSVVIEALPFVLLGCLISGALQVFLTPERVRRLLPKNKLASILVGCVLGFFFPSCECGIVPIINRFITKGVPIPTAFAFMLTAPIVNPIVLFSTYIAFGNSTKFALLRVGGAFFVAIIVGSWLAYFYQGSVLKKGRLPLATSNSQVPADLTLTEEVTAKGEPIPAVALMGITNTEVTGSSTVVKTTAAMPQPPKKNFLVQVNHVLHHSLDEFFDTGRYLIIGALIASAMQTYLPTAALLTLGSSKLLAILVMLVLAFVMSLCSEADAFIGASLMSLFGTAPVVAFLVLGPMVDIKNLLMMNRYFSGKFILALVALIVLCVTGYAWVV</sequence>
<keyword evidence="5 7" id="KW-1133">Transmembrane helix</keyword>
<reference evidence="8" key="1">
    <citation type="submission" date="2023-03" db="EMBL/GenBank/DDBJ databases">
        <authorList>
            <person name="Shen W."/>
            <person name="Cai J."/>
        </authorList>
    </citation>
    <scope>NUCLEOTIDE SEQUENCE</scope>
    <source>
        <strain evidence="8">B226-2</strain>
    </source>
</reference>
<dbReference type="EMBL" id="JARQBJ010000005">
    <property type="protein sequence ID" value="MDT2810989.1"/>
    <property type="molecule type" value="Genomic_DNA"/>
</dbReference>
<accession>A0AAW8TZ72</accession>
<evidence type="ECO:0000256" key="1">
    <source>
        <dbReference type="ARBA" id="ARBA00004651"/>
    </source>
</evidence>
<dbReference type="GO" id="GO:0005886">
    <property type="term" value="C:plasma membrane"/>
    <property type="evidence" value="ECO:0007669"/>
    <property type="project" value="UniProtKB-SubCell"/>
</dbReference>
<organism evidence="8 9">
    <name type="scientific">Enterococcus asini</name>
    <dbReference type="NCBI Taxonomy" id="57732"/>
    <lineage>
        <taxon>Bacteria</taxon>
        <taxon>Bacillati</taxon>
        <taxon>Bacillota</taxon>
        <taxon>Bacilli</taxon>
        <taxon>Lactobacillales</taxon>
        <taxon>Enterococcaceae</taxon>
        <taxon>Enterococcus</taxon>
    </lineage>
</organism>
<feature type="transmembrane region" description="Helical" evidence="7">
    <location>
        <begin position="234"/>
        <end position="255"/>
    </location>
</feature>
<dbReference type="PANTHER" id="PTHR34184:SF4">
    <property type="entry name" value="UPF0718 PROTEIN YCGR"/>
    <property type="match status" value="1"/>
</dbReference>
<dbReference type="InterPro" id="IPR005524">
    <property type="entry name" value="DUF318"/>
</dbReference>
<proteinExistence type="inferred from homology"/>
<feature type="transmembrane region" description="Helical" evidence="7">
    <location>
        <begin position="262"/>
        <end position="277"/>
    </location>
</feature>